<protein>
    <submittedName>
        <fullName evidence="5">Cysteine proteinase</fullName>
    </submittedName>
</protein>
<dbReference type="SUPFAM" id="SSF52821">
    <property type="entry name" value="Rhodanese/Cell cycle control phosphatase"/>
    <property type="match status" value="1"/>
</dbReference>
<proteinExistence type="inferred from homology"/>
<dbReference type="Proteomes" id="UP000308724">
    <property type="component" value="Unassembled WGS sequence"/>
</dbReference>
<dbReference type="GO" id="GO:0004843">
    <property type="term" value="F:cysteine-type deubiquitinase activity"/>
    <property type="evidence" value="ECO:0007669"/>
    <property type="project" value="InterPro"/>
</dbReference>
<evidence type="ECO:0000256" key="2">
    <source>
        <dbReference type="SAM" id="MobiDB-lite"/>
    </source>
</evidence>
<feature type="compositionally biased region" description="Low complexity" evidence="2">
    <location>
        <begin position="283"/>
        <end position="294"/>
    </location>
</feature>
<dbReference type="InterPro" id="IPR036873">
    <property type="entry name" value="Rhodanese-like_dom_sf"/>
</dbReference>
<name>A0A4T0B9Y7_AURPU</name>
<feature type="domain" description="Rhodanese" evidence="3">
    <location>
        <begin position="342"/>
        <end position="471"/>
    </location>
</feature>
<dbReference type="PROSITE" id="PS50206">
    <property type="entry name" value="RHODANESE_3"/>
    <property type="match status" value="1"/>
</dbReference>
<gene>
    <name evidence="5" type="ORF">D6C78_09229</name>
</gene>
<feature type="region of interest" description="Disordered" evidence="2">
    <location>
        <begin position="247"/>
        <end position="329"/>
    </location>
</feature>
<dbReference type="Gene3D" id="3.90.70.10">
    <property type="entry name" value="Cysteine proteinases"/>
    <property type="match status" value="1"/>
</dbReference>
<dbReference type="InterPro" id="IPR001394">
    <property type="entry name" value="Peptidase_C19_UCH"/>
</dbReference>
<dbReference type="GO" id="GO:0016579">
    <property type="term" value="P:protein deubiquitination"/>
    <property type="evidence" value="ECO:0007669"/>
    <property type="project" value="InterPro"/>
</dbReference>
<dbReference type="SUPFAM" id="SSF54001">
    <property type="entry name" value="Cysteine proteinases"/>
    <property type="match status" value="1"/>
</dbReference>
<dbReference type="InterPro" id="IPR028889">
    <property type="entry name" value="USP"/>
</dbReference>
<dbReference type="Gene3D" id="3.40.250.10">
    <property type="entry name" value="Rhodanese-like domain"/>
    <property type="match status" value="1"/>
</dbReference>
<dbReference type="PANTHER" id="PTHR21646">
    <property type="entry name" value="UBIQUITIN CARBOXYL-TERMINAL HYDROLASE"/>
    <property type="match status" value="1"/>
</dbReference>
<dbReference type="PROSITE" id="PS50235">
    <property type="entry name" value="USP_3"/>
    <property type="match status" value="1"/>
</dbReference>
<dbReference type="Pfam" id="PF08969">
    <property type="entry name" value="USP8_dimer"/>
    <property type="match status" value="1"/>
</dbReference>
<evidence type="ECO:0000259" key="3">
    <source>
        <dbReference type="PROSITE" id="PS50206"/>
    </source>
</evidence>
<feature type="region of interest" description="Disordered" evidence="2">
    <location>
        <begin position="127"/>
        <end position="151"/>
    </location>
</feature>
<feature type="compositionally biased region" description="Polar residues" evidence="2">
    <location>
        <begin position="139"/>
        <end position="151"/>
    </location>
</feature>
<feature type="region of interest" description="Disordered" evidence="2">
    <location>
        <begin position="179"/>
        <end position="234"/>
    </location>
</feature>
<evidence type="ECO:0000259" key="4">
    <source>
        <dbReference type="PROSITE" id="PS50235"/>
    </source>
</evidence>
<dbReference type="Pfam" id="PF00581">
    <property type="entry name" value="Rhodanese"/>
    <property type="match status" value="1"/>
</dbReference>
<sequence length="1274" mass="143277">MAIPDFNSAATPNKPYPHIEDLKEKAKISSITKNSSLNHLLDEASKAVKQAESLVEYRRPDLAYVEYLRAFEIAVAIIPQHEQYPILSSRKGSQFTQHQAVLRKISLLADRFDKIKEIIINDNRRNATPKASDLPVRRSSIQSSPPAATNGNAALADRFAKLRMQAAPLDTSLNRRVDSRASITSSNGSITSPTSYSNRSSIDFSNSPFANGSSIRPVGPRQMPNGAPGHPFANRITLDTSVSASLPMAPAPAYSPARNMNTPSHIDPPRTSARSMIGTGGRNNSIASNASSYAPGNEGDESAGYFPRVSQDRPPPGPPRRKSVHRPTELRIGPERLYDYLKMHSVLLIDVRNRQDFDEGHIYAQSIICIEPAALEPNMSAEQLEDALVLSPEAEQSMFYNRHKYDIVVYYDHDISSESFIHRPTSERERNLKYLYDALYEFNSEKPLQRPPILLMGGIEGWAELVGDQALKRSSTVAQQKSGRPIRRVPVASKESRLYVPKKRLRDYNPLDAEEERKWHERARVESVVVERKPSFDEQDESGQTENATPFYQSIEEFVRRFPEAGSLEQRYGVQEHPASLLPARPQQVPSYPTPPPKSAMPSIPSRPVPAAARVSYSGVSDHRAVSAQSTGSTSADLPAYVPPRFLPSNLRLPRTGLVNFGVTCYMNATIQALSATTPLTLFFLDDRFKTIVQRDNWKGSKGVLPELYANLIRSIWKGDVEAIRPSTLRSFCARLNSEWGIDRQQDAKEFFDFLVDCLHEDLNKNWSKTPLKALTADQEATREKMPKPIVCRTEWGRYTHREQSYLTQLFGGQHASRLRCTTCHFTSTTYEAFYSISVEIPRSGSTSIEDCLRSYCAEERLSGDEVWKCPRCNREREATKQITITRAPQFLVVHFKRFSAGRGESARKVRTPIEFPLKNLNMSPYMLPSPSEQDSHLIAKQYGAEAMKADPTMQPPYLYDAYAVMRHIGTTLTSGHYTCLAKDRARNCWRQFNDTWVGDFDPERLSERDRLQNEMAVDDATVVVCEVFNQAEEILNVKLGEEKAYITAVSIPFPISTRRLEIEMLTAVEELSLWDDRTGFSSAILETRQILWGAYGLSQSQGLGVEGMVDESGEGAGVVVSIELNWVCIGIQVLGVEEGVVWVIGEDVWLDLGWRKDDGGEDATWITNVEGRFERFFAQYFVSTPSMREDDKYASEHLRMITFTGDAPAYAFDIVKTVLRNVLTDYPWVVFKEDFKPDEISAIGAAMLGKVLAEEEARYESDYVVDMTGFQDT</sequence>
<accession>A0A4T0B9Y7</accession>
<organism evidence="5 6">
    <name type="scientific">Aureobasidium pullulans</name>
    <name type="common">Black yeast</name>
    <name type="synonym">Pullularia pullulans</name>
    <dbReference type="NCBI Taxonomy" id="5580"/>
    <lineage>
        <taxon>Eukaryota</taxon>
        <taxon>Fungi</taxon>
        <taxon>Dikarya</taxon>
        <taxon>Ascomycota</taxon>
        <taxon>Pezizomycotina</taxon>
        <taxon>Dothideomycetes</taxon>
        <taxon>Dothideomycetidae</taxon>
        <taxon>Dothideales</taxon>
        <taxon>Saccotheciaceae</taxon>
        <taxon>Aureobasidium</taxon>
    </lineage>
</organism>
<comment type="similarity">
    <text evidence="1">Belongs to the peptidase C19 family.</text>
</comment>
<dbReference type="Gene3D" id="1.20.58.80">
    <property type="entry name" value="Phosphotransferase system, lactose/cellobiose-type IIA subunit"/>
    <property type="match status" value="1"/>
</dbReference>
<dbReference type="AlphaFoldDB" id="A0A4T0B9Y7"/>
<dbReference type="InterPro" id="IPR050185">
    <property type="entry name" value="Ub_carboxyl-term_hydrolase"/>
</dbReference>
<evidence type="ECO:0000313" key="6">
    <source>
        <dbReference type="Proteomes" id="UP000308724"/>
    </source>
</evidence>
<dbReference type="CDD" id="cd02674">
    <property type="entry name" value="Peptidase_C19R"/>
    <property type="match status" value="1"/>
</dbReference>
<dbReference type="PANTHER" id="PTHR21646:SF23">
    <property type="entry name" value="UBIQUITIN CARBOXYL-TERMINAL HYDROLASE USP2"/>
    <property type="match status" value="1"/>
</dbReference>
<feature type="compositionally biased region" description="Polar residues" evidence="2">
    <location>
        <begin position="181"/>
        <end position="214"/>
    </location>
</feature>
<feature type="region of interest" description="Disordered" evidence="2">
    <location>
        <begin position="578"/>
        <end position="607"/>
    </location>
</feature>
<feature type="domain" description="USP" evidence="4">
    <location>
        <begin position="656"/>
        <end position="1029"/>
    </location>
</feature>
<dbReference type="InterPro" id="IPR015063">
    <property type="entry name" value="USP8_dimer"/>
</dbReference>
<comment type="caution">
    <text evidence="5">The sequence shown here is derived from an EMBL/GenBank/DDBJ whole genome shotgun (WGS) entry which is preliminary data.</text>
</comment>
<dbReference type="InterPro" id="IPR001763">
    <property type="entry name" value="Rhodanese-like_dom"/>
</dbReference>
<dbReference type="SMART" id="SM00450">
    <property type="entry name" value="RHOD"/>
    <property type="match status" value="1"/>
</dbReference>
<dbReference type="InterPro" id="IPR038765">
    <property type="entry name" value="Papain-like_cys_pep_sf"/>
</dbReference>
<evidence type="ECO:0000256" key="1">
    <source>
        <dbReference type="ARBA" id="ARBA00009085"/>
    </source>
</evidence>
<reference evidence="5 6" key="1">
    <citation type="submission" date="2018-10" db="EMBL/GenBank/DDBJ databases">
        <title>Fifty Aureobasidium pullulans genomes reveal a recombining polyextremotolerant generalist.</title>
        <authorList>
            <person name="Gostincar C."/>
            <person name="Turk M."/>
            <person name="Zajc J."/>
            <person name="Gunde-Cimerman N."/>
        </authorList>
    </citation>
    <scope>NUCLEOTIDE SEQUENCE [LARGE SCALE GENOMIC DNA]</scope>
    <source>
        <strain evidence="5 6">EXF-1645</strain>
    </source>
</reference>
<dbReference type="Pfam" id="PF00443">
    <property type="entry name" value="UCH"/>
    <property type="match status" value="1"/>
</dbReference>
<dbReference type="EMBL" id="QZBZ01000317">
    <property type="protein sequence ID" value="TIA31000.1"/>
    <property type="molecule type" value="Genomic_DNA"/>
</dbReference>
<evidence type="ECO:0000313" key="5">
    <source>
        <dbReference type="EMBL" id="TIA31000.1"/>
    </source>
</evidence>